<feature type="domain" description="RNase H type-1" evidence="1">
    <location>
        <begin position="35"/>
        <end position="142"/>
    </location>
</feature>
<dbReference type="SUPFAM" id="SSF53098">
    <property type="entry name" value="Ribonuclease H-like"/>
    <property type="match status" value="1"/>
</dbReference>
<dbReference type="Proteomes" id="UP001454036">
    <property type="component" value="Unassembled WGS sequence"/>
</dbReference>
<sequence length="143" mass="15958">MWCWWKYKCSIAFGEQHQNIANVIKIGVQLAIDYRGTIGVVARNDQGEFMGGCFRTIPSVSQVIIAEALAVREGMELAAKQGWCHLDVESDSQTLIKAIVGEFTVPLEIDVVVEDIRTQGRLLDATFRYVRRGANNVAHLIAH</sequence>
<dbReference type="InterPro" id="IPR044730">
    <property type="entry name" value="RNase_H-like_dom_plant"/>
</dbReference>
<reference evidence="2 3" key="1">
    <citation type="submission" date="2024-01" db="EMBL/GenBank/DDBJ databases">
        <title>The complete chloroplast genome sequence of Lithospermum erythrorhizon: insights into the phylogenetic relationship among Boraginaceae species and the maternal lineages of purple gromwells.</title>
        <authorList>
            <person name="Okada T."/>
            <person name="Watanabe K."/>
        </authorList>
    </citation>
    <scope>NUCLEOTIDE SEQUENCE [LARGE SCALE GENOMIC DNA]</scope>
</reference>
<dbReference type="EMBL" id="BAABME010023805">
    <property type="protein sequence ID" value="GAA0168869.1"/>
    <property type="molecule type" value="Genomic_DNA"/>
</dbReference>
<name>A0AAV3QXV3_LITER</name>
<dbReference type="InterPro" id="IPR052929">
    <property type="entry name" value="RNase_H-like_EbsB-rel"/>
</dbReference>
<keyword evidence="3" id="KW-1185">Reference proteome</keyword>
<protein>
    <recommendedName>
        <fullName evidence="1">RNase H type-1 domain-containing protein</fullName>
    </recommendedName>
</protein>
<comment type="caution">
    <text evidence="2">The sequence shown here is derived from an EMBL/GenBank/DDBJ whole genome shotgun (WGS) entry which is preliminary data.</text>
</comment>
<evidence type="ECO:0000259" key="1">
    <source>
        <dbReference type="Pfam" id="PF13456"/>
    </source>
</evidence>
<accession>A0AAV3QXV3</accession>
<evidence type="ECO:0000313" key="3">
    <source>
        <dbReference type="Proteomes" id="UP001454036"/>
    </source>
</evidence>
<dbReference type="PANTHER" id="PTHR47074:SF48">
    <property type="entry name" value="POLYNUCLEOTIDYL TRANSFERASE, RIBONUCLEASE H-LIKE SUPERFAMILY PROTEIN"/>
    <property type="match status" value="1"/>
</dbReference>
<dbReference type="InterPro" id="IPR036397">
    <property type="entry name" value="RNaseH_sf"/>
</dbReference>
<organism evidence="2 3">
    <name type="scientific">Lithospermum erythrorhizon</name>
    <name type="common">Purple gromwell</name>
    <name type="synonym">Lithospermum officinale var. erythrorhizon</name>
    <dbReference type="NCBI Taxonomy" id="34254"/>
    <lineage>
        <taxon>Eukaryota</taxon>
        <taxon>Viridiplantae</taxon>
        <taxon>Streptophyta</taxon>
        <taxon>Embryophyta</taxon>
        <taxon>Tracheophyta</taxon>
        <taxon>Spermatophyta</taxon>
        <taxon>Magnoliopsida</taxon>
        <taxon>eudicotyledons</taxon>
        <taxon>Gunneridae</taxon>
        <taxon>Pentapetalae</taxon>
        <taxon>asterids</taxon>
        <taxon>lamiids</taxon>
        <taxon>Boraginales</taxon>
        <taxon>Boraginaceae</taxon>
        <taxon>Boraginoideae</taxon>
        <taxon>Lithospermeae</taxon>
        <taxon>Lithospermum</taxon>
    </lineage>
</organism>
<dbReference type="CDD" id="cd06222">
    <property type="entry name" value="RNase_H_like"/>
    <property type="match status" value="1"/>
</dbReference>
<proteinExistence type="predicted"/>
<dbReference type="GO" id="GO:0003676">
    <property type="term" value="F:nucleic acid binding"/>
    <property type="evidence" value="ECO:0007669"/>
    <property type="project" value="InterPro"/>
</dbReference>
<dbReference type="Pfam" id="PF13456">
    <property type="entry name" value="RVT_3"/>
    <property type="match status" value="1"/>
</dbReference>
<dbReference type="InterPro" id="IPR012337">
    <property type="entry name" value="RNaseH-like_sf"/>
</dbReference>
<gene>
    <name evidence="2" type="ORF">LIER_40660</name>
</gene>
<dbReference type="PANTHER" id="PTHR47074">
    <property type="entry name" value="BNAC02G40300D PROTEIN"/>
    <property type="match status" value="1"/>
</dbReference>
<dbReference type="AlphaFoldDB" id="A0AAV3QXV3"/>
<evidence type="ECO:0000313" key="2">
    <source>
        <dbReference type="EMBL" id="GAA0168869.1"/>
    </source>
</evidence>
<dbReference type="GO" id="GO:0004523">
    <property type="term" value="F:RNA-DNA hybrid ribonuclease activity"/>
    <property type="evidence" value="ECO:0007669"/>
    <property type="project" value="InterPro"/>
</dbReference>
<dbReference type="Gene3D" id="3.30.420.10">
    <property type="entry name" value="Ribonuclease H-like superfamily/Ribonuclease H"/>
    <property type="match status" value="1"/>
</dbReference>
<dbReference type="InterPro" id="IPR002156">
    <property type="entry name" value="RNaseH_domain"/>
</dbReference>